<keyword evidence="2" id="KW-0812">Transmembrane</keyword>
<accession>A0ABP9DND2</accession>
<dbReference type="Proteomes" id="UP001501752">
    <property type="component" value="Unassembled WGS sequence"/>
</dbReference>
<dbReference type="EMBL" id="BAABIS010000001">
    <property type="protein sequence ID" value="GAA4844762.1"/>
    <property type="molecule type" value="Genomic_DNA"/>
</dbReference>
<feature type="region of interest" description="Disordered" evidence="1">
    <location>
        <begin position="1"/>
        <end position="21"/>
    </location>
</feature>
<proteinExistence type="predicted"/>
<keyword evidence="2" id="KW-0472">Membrane</keyword>
<sequence length="158" mass="16056">MRAGGGTIVGVNAPATPAPGQKSSALRRLVRPVAALTAVAVPTAYVALVDPNTPGHYPVCPVLQATGWWCPGCGGLRAVHALTRGDLTAAGHDNLLVLVLAIVLGVLWVRWAWTALTGGTAPGARIGLRQTVLLTVVLGLFTVVRNLPVGAGLAPPAV</sequence>
<gene>
    <name evidence="3" type="ORF">GCM10023235_21460</name>
</gene>
<evidence type="ECO:0000256" key="1">
    <source>
        <dbReference type="SAM" id="MobiDB-lite"/>
    </source>
</evidence>
<dbReference type="InterPro" id="IPR021215">
    <property type="entry name" value="DUF2752"/>
</dbReference>
<reference evidence="4" key="1">
    <citation type="journal article" date="2019" name="Int. J. Syst. Evol. Microbiol.">
        <title>The Global Catalogue of Microorganisms (GCM) 10K type strain sequencing project: providing services to taxonomists for standard genome sequencing and annotation.</title>
        <authorList>
            <consortium name="The Broad Institute Genomics Platform"/>
            <consortium name="The Broad Institute Genome Sequencing Center for Infectious Disease"/>
            <person name="Wu L."/>
            <person name="Ma J."/>
        </authorList>
    </citation>
    <scope>NUCLEOTIDE SEQUENCE [LARGE SCALE GENOMIC DNA]</scope>
    <source>
        <strain evidence="4">JCM 13006</strain>
    </source>
</reference>
<name>A0ABP9DND2_9ACTN</name>
<dbReference type="Pfam" id="PF10825">
    <property type="entry name" value="DUF2752"/>
    <property type="match status" value="1"/>
</dbReference>
<comment type="caution">
    <text evidence="3">The sequence shown here is derived from an EMBL/GenBank/DDBJ whole genome shotgun (WGS) entry which is preliminary data.</text>
</comment>
<evidence type="ECO:0000313" key="4">
    <source>
        <dbReference type="Proteomes" id="UP001501752"/>
    </source>
</evidence>
<feature type="transmembrane region" description="Helical" evidence="2">
    <location>
        <begin position="29"/>
        <end position="48"/>
    </location>
</feature>
<protein>
    <recommendedName>
        <fullName evidence="5">DUF2752 domain-containing protein</fullName>
    </recommendedName>
</protein>
<keyword evidence="2" id="KW-1133">Transmembrane helix</keyword>
<evidence type="ECO:0008006" key="5">
    <source>
        <dbReference type="Google" id="ProtNLM"/>
    </source>
</evidence>
<feature type="transmembrane region" description="Helical" evidence="2">
    <location>
        <begin position="95"/>
        <end position="114"/>
    </location>
</feature>
<organism evidence="3 4">
    <name type="scientific">Kitasatospora terrestris</name>
    <dbReference type="NCBI Taxonomy" id="258051"/>
    <lineage>
        <taxon>Bacteria</taxon>
        <taxon>Bacillati</taxon>
        <taxon>Actinomycetota</taxon>
        <taxon>Actinomycetes</taxon>
        <taxon>Kitasatosporales</taxon>
        <taxon>Streptomycetaceae</taxon>
        <taxon>Kitasatospora</taxon>
    </lineage>
</organism>
<evidence type="ECO:0000313" key="3">
    <source>
        <dbReference type="EMBL" id="GAA4844762.1"/>
    </source>
</evidence>
<evidence type="ECO:0000256" key="2">
    <source>
        <dbReference type="SAM" id="Phobius"/>
    </source>
</evidence>
<keyword evidence="4" id="KW-1185">Reference proteome</keyword>
<feature type="transmembrane region" description="Helical" evidence="2">
    <location>
        <begin position="126"/>
        <end position="144"/>
    </location>
</feature>